<dbReference type="OMA" id="PSPMINA"/>
<feature type="compositionally biased region" description="Pro residues" evidence="1">
    <location>
        <begin position="363"/>
        <end position="382"/>
    </location>
</feature>
<reference evidence="2" key="4">
    <citation type="submission" date="2025-09" db="UniProtKB">
        <authorList>
            <consortium name="Ensembl"/>
        </authorList>
    </citation>
    <scope>IDENTIFICATION</scope>
</reference>
<dbReference type="HOGENOM" id="CLU_583373_0_0_1"/>
<feature type="region of interest" description="Disordered" evidence="1">
    <location>
        <begin position="1"/>
        <end position="453"/>
    </location>
</feature>
<name>F7B5I2_CIOIN</name>
<evidence type="ECO:0000313" key="3">
    <source>
        <dbReference type="Proteomes" id="UP000008144"/>
    </source>
</evidence>
<sequence>MFGQQGGGYRPTPGPKTGGVANRWKPPPPTTPAETNKPSVPQRHTNNENNSTNEPEWAKSRLKPTSSATNNNESNGGIAARINSFGNASSAINKPTLASKNTPPAWAPKAPSGHAPAWKTAGGPGRFGNNNSTADSEPKAPQNNSFLQEKRAQFSAPVARTGSQGKADQSWRNQQKPNEFPKPQHLNTPFNRKSDAPKLQKDLPNPPPDLPKPPGDMMKPQHNMAKPSTDFPKPPADKPKQFSSLFPKPATENKPKPPQNEKPERFRFPDSHANGERVPHPTPAPDVEQKIERKPSSFLHKVKRNGPPAMKQLPPHVYNKPPPLKPKKPPNVKLPGQVPRSLPDQPPAVPRDFPKPASMLGSKPPPPPGGPRSQPSLPPPPSAQDDVYDDTDVPPPLPPLMKHHQQQQQEPMEIPTWDDEDDEISDALYDETPDSNMKRPSIAVSTQSDQDDELYEDVETYQKLKAMKM</sequence>
<organism evidence="2 3">
    <name type="scientific">Ciona intestinalis</name>
    <name type="common">Transparent sea squirt</name>
    <name type="synonym">Ascidia intestinalis</name>
    <dbReference type="NCBI Taxonomy" id="7719"/>
    <lineage>
        <taxon>Eukaryota</taxon>
        <taxon>Metazoa</taxon>
        <taxon>Chordata</taxon>
        <taxon>Tunicata</taxon>
        <taxon>Ascidiacea</taxon>
        <taxon>Phlebobranchia</taxon>
        <taxon>Cionidae</taxon>
        <taxon>Ciona</taxon>
    </lineage>
</organism>
<feature type="compositionally biased region" description="Basic and acidic residues" evidence="1">
    <location>
        <begin position="251"/>
        <end position="279"/>
    </location>
</feature>
<evidence type="ECO:0000256" key="1">
    <source>
        <dbReference type="SAM" id="MobiDB-lite"/>
    </source>
</evidence>
<feature type="compositionally biased region" description="Polar residues" evidence="1">
    <location>
        <begin position="63"/>
        <end position="75"/>
    </location>
</feature>
<reference evidence="3" key="1">
    <citation type="journal article" date="2002" name="Science">
        <title>The draft genome of Ciona intestinalis: insights into chordate and vertebrate origins.</title>
        <authorList>
            <person name="Dehal P."/>
            <person name="Satou Y."/>
            <person name="Campbell R.K."/>
            <person name="Chapman J."/>
            <person name="Degnan B."/>
            <person name="De Tomaso A."/>
            <person name="Davidson B."/>
            <person name="Di Gregorio A."/>
            <person name="Gelpke M."/>
            <person name="Goodstein D.M."/>
            <person name="Harafuji N."/>
            <person name="Hastings K.E."/>
            <person name="Ho I."/>
            <person name="Hotta K."/>
            <person name="Huang W."/>
            <person name="Kawashima T."/>
            <person name="Lemaire P."/>
            <person name="Martinez D."/>
            <person name="Meinertzhagen I.A."/>
            <person name="Necula S."/>
            <person name="Nonaka M."/>
            <person name="Putnam N."/>
            <person name="Rash S."/>
            <person name="Saiga H."/>
            <person name="Satake M."/>
            <person name="Terry A."/>
            <person name="Yamada L."/>
            <person name="Wang H.G."/>
            <person name="Awazu S."/>
            <person name="Azumi K."/>
            <person name="Boore J."/>
            <person name="Branno M."/>
            <person name="Chin-Bow S."/>
            <person name="DeSantis R."/>
            <person name="Doyle S."/>
            <person name="Francino P."/>
            <person name="Keys D.N."/>
            <person name="Haga S."/>
            <person name="Hayashi H."/>
            <person name="Hino K."/>
            <person name="Imai K.S."/>
            <person name="Inaba K."/>
            <person name="Kano S."/>
            <person name="Kobayashi K."/>
            <person name="Kobayashi M."/>
            <person name="Lee B.I."/>
            <person name="Makabe K.W."/>
            <person name="Manohar C."/>
            <person name="Matassi G."/>
            <person name="Medina M."/>
            <person name="Mochizuki Y."/>
            <person name="Mount S."/>
            <person name="Morishita T."/>
            <person name="Miura S."/>
            <person name="Nakayama A."/>
            <person name="Nishizaka S."/>
            <person name="Nomoto H."/>
            <person name="Ohta F."/>
            <person name="Oishi K."/>
            <person name="Rigoutsos I."/>
            <person name="Sano M."/>
            <person name="Sasaki A."/>
            <person name="Sasakura Y."/>
            <person name="Shoguchi E."/>
            <person name="Shin-i T."/>
            <person name="Spagnuolo A."/>
            <person name="Stainier D."/>
            <person name="Suzuki M.M."/>
            <person name="Tassy O."/>
            <person name="Takatori N."/>
            <person name="Tokuoka M."/>
            <person name="Yagi K."/>
            <person name="Yoshizaki F."/>
            <person name="Wada S."/>
            <person name="Zhang C."/>
            <person name="Hyatt P.D."/>
            <person name="Larimer F."/>
            <person name="Detter C."/>
            <person name="Doggett N."/>
            <person name="Glavina T."/>
            <person name="Hawkins T."/>
            <person name="Richardson P."/>
            <person name="Lucas S."/>
            <person name="Kohara Y."/>
            <person name="Levine M."/>
            <person name="Satoh N."/>
            <person name="Rokhsar D.S."/>
        </authorList>
    </citation>
    <scope>NUCLEOTIDE SEQUENCE [LARGE SCALE GENOMIC DNA]</scope>
</reference>
<accession>F7B5I2</accession>
<feature type="compositionally biased region" description="Basic and acidic residues" evidence="1">
    <location>
        <begin position="192"/>
        <end position="201"/>
    </location>
</feature>
<dbReference type="EMBL" id="EAAA01002139">
    <property type="status" value="NOT_ANNOTATED_CDS"/>
    <property type="molecule type" value="Genomic_DNA"/>
</dbReference>
<dbReference type="InParanoid" id="F7B5I2"/>
<feature type="compositionally biased region" description="Polar residues" evidence="1">
    <location>
        <begin position="128"/>
        <end position="147"/>
    </location>
</feature>
<dbReference type="Ensembl" id="ENSCINT00000023188.2">
    <property type="protein sequence ID" value="ENSCINP00000022942.2"/>
    <property type="gene ID" value="ENSCING00000012239.2"/>
</dbReference>
<feature type="compositionally biased region" description="Polar residues" evidence="1">
    <location>
        <begin position="84"/>
        <end position="102"/>
    </location>
</feature>
<feature type="compositionally biased region" description="Polar residues" evidence="1">
    <location>
        <begin position="32"/>
        <end position="44"/>
    </location>
</feature>
<reference evidence="2" key="3">
    <citation type="submission" date="2025-08" db="UniProtKB">
        <authorList>
            <consortium name="Ensembl"/>
        </authorList>
    </citation>
    <scope>IDENTIFICATION</scope>
</reference>
<dbReference type="AlphaFoldDB" id="F7B5I2"/>
<feature type="compositionally biased region" description="Pro residues" evidence="1">
    <location>
        <begin position="204"/>
        <end position="214"/>
    </location>
</feature>
<reference evidence="2" key="2">
    <citation type="journal article" date="2008" name="Genome Biol.">
        <title>Improved genome assembly and evidence-based global gene model set for the chordate Ciona intestinalis: new insight into intron and operon populations.</title>
        <authorList>
            <person name="Satou Y."/>
            <person name="Mineta K."/>
            <person name="Ogasawara M."/>
            <person name="Sasakura Y."/>
            <person name="Shoguchi E."/>
            <person name="Ueno K."/>
            <person name="Yamada L."/>
            <person name="Matsumoto J."/>
            <person name="Wasserscheid J."/>
            <person name="Dewar K."/>
            <person name="Wiley G.B."/>
            <person name="Macmil S.L."/>
            <person name="Roe B.A."/>
            <person name="Zeller R.W."/>
            <person name="Hastings K.E."/>
            <person name="Lemaire P."/>
            <person name="Lindquist E."/>
            <person name="Endo T."/>
            <person name="Hotta K."/>
            <person name="Inaba K."/>
        </authorList>
    </citation>
    <scope>NUCLEOTIDE SEQUENCE [LARGE SCALE GENOMIC DNA]</scope>
    <source>
        <strain evidence="2">wild type</strain>
    </source>
</reference>
<proteinExistence type="predicted"/>
<dbReference type="Proteomes" id="UP000008144">
    <property type="component" value="Chromosome 5"/>
</dbReference>
<feature type="compositionally biased region" description="Acidic residues" evidence="1">
    <location>
        <begin position="416"/>
        <end position="433"/>
    </location>
</feature>
<protein>
    <submittedName>
        <fullName evidence="2">Uncharacterized protein</fullName>
    </submittedName>
</protein>
<feature type="compositionally biased region" description="Polar residues" evidence="1">
    <location>
        <begin position="161"/>
        <end position="177"/>
    </location>
</feature>
<evidence type="ECO:0000313" key="2">
    <source>
        <dbReference type="Ensembl" id="ENSCINP00000022942.2"/>
    </source>
</evidence>
<keyword evidence="3" id="KW-1185">Reference proteome</keyword>